<gene>
    <name evidence="1" type="ORF">CSC3H3_15240</name>
</gene>
<keyword evidence="2" id="KW-1185">Reference proteome</keyword>
<evidence type="ECO:0000313" key="1">
    <source>
        <dbReference type="EMBL" id="AUG53919.1"/>
    </source>
</evidence>
<proteinExistence type="predicted"/>
<name>A0ABM6QBH5_9PROT</name>
<evidence type="ECO:0008006" key="3">
    <source>
        <dbReference type="Google" id="ProtNLM"/>
    </source>
</evidence>
<dbReference type="Pfam" id="PF06252">
    <property type="entry name" value="GemA"/>
    <property type="match status" value="1"/>
</dbReference>
<accession>A0ABM6QBH5</accession>
<reference evidence="1 2" key="1">
    <citation type="submission" date="2017-10" db="EMBL/GenBank/DDBJ databases">
        <title>Biodiversity and function of Thalassospira species in the particle-attached aromatic-hydrocarbon-degrading consortia from the surface seawater of the China South Sea.</title>
        <authorList>
            <person name="Dong C."/>
            <person name="Liu R."/>
            <person name="Shao Z."/>
        </authorList>
    </citation>
    <scope>NUCLEOTIDE SEQUENCE [LARGE SCALE GENOMIC DNA]</scope>
    <source>
        <strain evidence="1 2">CSC3H3</strain>
    </source>
</reference>
<dbReference type="InterPro" id="IPR009363">
    <property type="entry name" value="Phage_Mu_Gp16"/>
</dbReference>
<organism evidence="1 2">
    <name type="scientific">Thalassospira marina</name>
    <dbReference type="NCBI Taxonomy" id="2048283"/>
    <lineage>
        <taxon>Bacteria</taxon>
        <taxon>Pseudomonadati</taxon>
        <taxon>Pseudomonadota</taxon>
        <taxon>Alphaproteobacteria</taxon>
        <taxon>Rhodospirillales</taxon>
        <taxon>Thalassospiraceae</taxon>
        <taxon>Thalassospira</taxon>
    </lineage>
</organism>
<dbReference type="EMBL" id="CP024199">
    <property type="protein sequence ID" value="AUG53919.1"/>
    <property type="molecule type" value="Genomic_DNA"/>
</dbReference>
<protein>
    <recommendedName>
        <fullName evidence="3">GemA protein</fullName>
    </recommendedName>
</protein>
<dbReference type="Proteomes" id="UP000233458">
    <property type="component" value="Chromosome"/>
</dbReference>
<sequence>MTALRKTTAKPKKPVDAYRRRLYGKIEVAKKALGLDDDAYRDIIARQFAGKTSRTQLGTAQLIELIEHFKSLGFKPKRKAPARAGRAQLADGDSARKIRALWISLYHLAVVSDPSERALAAFIKRQAGVDDARFLSDDGAFKVIEALKAWAARAAGVDWSSYPIEFGRLVERPRCRVIEAQWRIVAPNGAQSSLAWWVQDFVRSPVAMSHWTLSDAQADQVIEALGKQVREIKGRGK</sequence>
<evidence type="ECO:0000313" key="2">
    <source>
        <dbReference type="Proteomes" id="UP000233458"/>
    </source>
</evidence>
<dbReference type="RefSeq" id="WP_101285385.1">
    <property type="nucleotide sequence ID" value="NZ_CP024199.1"/>
</dbReference>